<dbReference type="GO" id="GO:0020037">
    <property type="term" value="F:heme binding"/>
    <property type="evidence" value="ECO:0007669"/>
    <property type="project" value="InterPro"/>
</dbReference>
<dbReference type="Pfam" id="PF00067">
    <property type="entry name" value="p450"/>
    <property type="match status" value="1"/>
</dbReference>
<protein>
    <recommendedName>
        <fullName evidence="13">Isoleucine N-monooxygenase 2-like</fullName>
    </recommendedName>
</protein>
<evidence type="ECO:0000256" key="8">
    <source>
        <dbReference type="PIRSR" id="PIRSR602401-1"/>
    </source>
</evidence>
<keyword evidence="10" id="KW-1133">Transmembrane helix</keyword>
<dbReference type="InterPro" id="IPR001128">
    <property type="entry name" value="Cyt_P450"/>
</dbReference>
<dbReference type="Gramene" id="CDP19035">
    <property type="protein sequence ID" value="CDP19035"/>
    <property type="gene ID" value="GSCOC_T00013088001"/>
</dbReference>
<evidence type="ECO:0000256" key="2">
    <source>
        <dbReference type="ARBA" id="ARBA00010617"/>
    </source>
</evidence>
<dbReference type="FunCoup" id="A0A068VDX2">
    <property type="interactions" value="193"/>
</dbReference>
<proteinExistence type="inferred from homology"/>
<name>A0A068VDX2_COFCA</name>
<dbReference type="GO" id="GO:0016705">
    <property type="term" value="F:oxidoreductase activity, acting on paired donors, with incorporation or reduction of molecular oxygen"/>
    <property type="evidence" value="ECO:0007669"/>
    <property type="project" value="InterPro"/>
</dbReference>
<dbReference type="GO" id="GO:0005506">
    <property type="term" value="F:iron ion binding"/>
    <property type="evidence" value="ECO:0007669"/>
    <property type="project" value="InterPro"/>
</dbReference>
<feature type="binding site" description="axial binding residue" evidence="8">
    <location>
        <position position="481"/>
    </location>
    <ligand>
        <name>heme</name>
        <dbReference type="ChEBI" id="CHEBI:30413"/>
    </ligand>
    <ligandPart>
        <name>Fe</name>
        <dbReference type="ChEBI" id="CHEBI:18248"/>
    </ligandPart>
</feature>
<dbReference type="InterPro" id="IPR017972">
    <property type="entry name" value="Cyt_P450_CS"/>
</dbReference>
<dbReference type="GO" id="GO:0044550">
    <property type="term" value="P:secondary metabolite biosynthetic process"/>
    <property type="evidence" value="ECO:0007669"/>
    <property type="project" value="UniProtKB-ARBA"/>
</dbReference>
<dbReference type="FunFam" id="1.10.630.10:FF:000037">
    <property type="entry name" value="Cytochrome P450 9"/>
    <property type="match status" value="1"/>
</dbReference>
<evidence type="ECO:0000256" key="4">
    <source>
        <dbReference type="ARBA" id="ARBA00022723"/>
    </source>
</evidence>
<dbReference type="GO" id="GO:0004497">
    <property type="term" value="F:monooxygenase activity"/>
    <property type="evidence" value="ECO:0007669"/>
    <property type="project" value="UniProtKB-KW"/>
</dbReference>
<organism evidence="11 12">
    <name type="scientific">Coffea canephora</name>
    <name type="common">Robusta coffee</name>
    <dbReference type="NCBI Taxonomy" id="49390"/>
    <lineage>
        <taxon>Eukaryota</taxon>
        <taxon>Viridiplantae</taxon>
        <taxon>Streptophyta</taxon>
        <taxon>Embryophyta</taxon>
        <taxon>Tracheophyta</taxon>
        <taxon>Spermatophyta</taxon>
        <taxon>Magnoliopsida</taxon>
        <taxon>eudicotyledons</taxon>
        <taxon>Gunneridae</taxon>
        <taxon>Pentapetalae</taxon>
        <taxon>asterids</taxon>
        <taxon>lamiids</taxon>
        <taxon>Gentianales</taxon>
        <taxon>Rubiaceae</taxon>
        <taxon>Ixoroideae</taxon>
        <taxon>Gardenieae complex</taxon>
        <taxon>Bertiereae - Coffeeae clade</taxon>
        <taxon>Coffeeae</taxon>
        <taxon>Coffea</taxon>
    </lineage>
</organism>
<dbReference type="STRING" id="49390.A0A068VDX2"/>
<dbReference type="PhylomeDB" id="A0A068VDX2"/>
<evidence type="ECO:0000313" key="12">
    <source>
        <dbReference type="Proteomes" id="UP000295252"/>
    </source>
</evidence>
<keyword evidence="5 9" id="KW-0560">Oxidoreductase</keyword>
<dbReference type="Proteomes" id="UP000295252">
    <property type="component" value="Chromosome X"/>
</dbReference>
<dbReference type="OrthoDB" id="2789670at2759"/>
<evidence type="ECO:0000313" key="11">
    <source>
        <dbReference type="EMBL" id="CDP19035.1"/>
    </source>
</evidence>
<dbReference type="Gene3D" id="1.10.630.10">
    <property type="entry name" value="Cytochrome P450"/>
    <property type="match status" value="1"/>
</dbReference>
<keyword evidence="10" id="KW-0472">Membrane</keyword>
<comment type="similarity">
    <text evidence="2 9">Belongs to the cytochrome P450 family.</text>
</comment>
<evidence type="ECO:0000256" key="7">
    <source>
        <dbReference type="ARBA" id="ARBA00023033"/>
    </source>
</evidence>
<dbReference type="SUPFAM" id="SSF48264">
    <property type="entry name" value="Cytochrome P450"/>
    <property type="match status" value="1"/>
</dbReference>
<evidence type="ECO:0000256" key="5">
    <source>
        <dbReference type="ARBA" id="ARBA00023002"/>
    </source>
</evidence>
<dbReference type="OMA" id="IRIASQH"/>
<evidence type="ECO:0000256" key="6">
    <source>
        <dbReference type="ARBA" id="ARBA00023004"/>
    </source>
</evidence>
<dbReference type="InterPro" id="IPR036396">
    <property type="entry name" value="Cyt_P450_sf"/>
</dbReference>
<keyword evidence="4 8" id="KW-0479">Metal-binding</keyword>
<keyword evidence="7 9" id="KW-0503">Monooxygenase</keyword>
<evidence type="ECO:0008006" key="13">
    <source>
        <dbReference type="Google" id="ProtNLM"/>
    </source>
</evidence>
<dbReference type="PANTHER" id="PTHR24281">
    <property type="entry name" value="STEROID 21-HYDROXYLASE-RELATED"/>
    <property type="match status" value="1"/>
</dbReference>
<dbReference type="InParanoid" id="A0A068VDX2"/>
<evidence type="ECO:0000256" key="1">
    <source>
        <dbReference type="ARBA" id="ARBA00001971"/>
    </source>
</evidence>
<dbReference type="PRINTS" id="PR00463">
    <property type="entry name" value="EP450I"/>
</dbReference>
<gene>
    <name evidence="11" type="ORF">GSCOC_T00013088001</name>
</gene>
<keyword evidence="10" id="KW-0812">Transmembrane</keyword>
<keyword evidence="12" id="KW-1185">Reference proteome</keyword>
<dbReference type="PROSITE" id="PS00086">
    <property type="entry name" value="CYTOCHROME_P450"/>
    <property type="match status" value="1"/>
</dbReference>
<keyword evidence="6 8" id="KW-0408">Iron</keyword>
<evidence type="ECO:0000256" key="3">
    <source>
        <dbReference type="ARBA" id="ARBA00022617"/>
    </source>
</evidence>
<comment type="cofactor">
    <cofactor evidence="1 8">
        <name>heme</name>
        <dbReference type="ChEBI" id="CHEBI:30413"/>
    </cofactor>
</comment>
<evidence type="ECO:0000256" key="9">
    <source>
        <dbReference type="RuleBase" id="RU000461"/>
    </source>
</evidence>
<evidence type="ECO:0000256" key="10">
    <source>
        <dbReference type="SAM" id="Phobius"/>
    </source>
</evidence>
<feature type="transmembrane region" description="Helical" evidence="10">
    <location>
        <begin position="20"/>
        <end position="38"/>
    </location>
</feature>
<keyword evidence="3 8" id="KW-0349">Heme</keyword>
<dbReference type="InterPro" id="IPR002401">
    <property type="entry name" value="Cyt_P450_E_grp-I"/>
</dbReference>
<accession>A0A068VDX2</accession>
<sequence length="540" mass="61481">MNYTSSLRVDSSLGFTSMSWIPYFSGFMALVLLVIFKMDKWLTICLKNNKTRRFPLPPGPKPLPFIGCIFQMLRNRPTNRWICKFMDDLNTEIACIRIFGVHVIPVTSPELARQFCKKQDSIFSSRPVCMSAELCSGGFLTTGLSPLGDQYKKMKRMVVSCVLSPAKHQWLHSKRAEEADHLVNYVYNQCKDNATGGLVDIRLVTQHYCGNVIRKMIFNKRFFGKGMEDGGPGAEEVEHINALFKILAYLYAFSLSDYMPWVKIFDFDGHRKILTEAVACVRKHQDPEIEKRIKMWESGLKNEEEDLLDVLIRLKDSNGRPLLTTEEMRAQITELMFATVDNPSNAVEWALAEMLNQPEMLQKATEELDAVVGKDRLVQESDLPRLKYVKACVRESFRLHPLAPFNVPHVSTQDTVVGGYFIPKGSHVILSRPGLGRNPRIWEDPLKYKPERHMKDMEDARMDLNDPELNMFSFSTGRRGCPGVLLGSTLTVMLLARLLQCFSWKIPSGHSQIDLAECEDAGFLAKPLVAVAEPRFPQFN</sequence>
<dbReference type="EMBL" id="HG739415">
    <property type="protein sequence ID" value="CDP19035.1"/>
    <property type="molecule type" value="Genomic_DNA"/>
</dbReference>
<dbReference type="AlphaFoldDB" id="A0A068VDX2"/>
<reference evidence="12" key="1">
    <citation type="journal article" date="2014" name="Science">
        <title>The coffee genome provides insight into the convergent evolution of caffeine biosynthesis.</title>
        <authorList>
            <person name="Denoeud F."/>
            <person name="Carretero-Paulet L."/>
            <person name="Dereeper A."/>
            <person name="Droc G."/>
            <person name="Guyot R."/>
            <person name="Pietrella M."/>
            <person name="Zheng C."/>
            <person name="Alberti A."/>
            <person name="Anthony F."/>
            <person name="Aprea G."/>
            <person name="Aury J.M."/>
            <person name="Bento P."/>
            <person name="Bernard M."/>
            <person name="Bocs S."/>
            <person name="Campa C."/>
            <person name="Cenci A."/>
            <person name="Combes M.C."/>
            <person name="Crouzillat D."/>
            <person name="Da Silva C."/>
            <person name="Daddiego L."/>
            <person name="De Bellis F."/>
            <person name="Dussert S."/>
            <person name="Garsmeur O."/>
            <person name="Gayraud T."/>
            <person name="Guignon V."/>
            <person name="Jahn K."/>
            <person name="Jamilloux V."/>
            <person name="Joet T."/>
            <person name="Labadie K."/>
            <person name="Lan T."/>
            <person name="Leclercq J."/>
            <person name="Lepelley M."/>
            <person name="Leroy T."/>
            <person name="Li L.T."/>
            <person name="Librado P."/>
            <person name="Lopez L."/>
            <person name="Munoz A."/>
            <person name="Noel B."/>
            <person name="Pallavicini A."/>
            <person name="Perrotta G."/>
            <person name="Poncet V."/>
            <person name="Pot D."/>
            <person name="Priyono X."/>
            <person name="Rigoreau M."/>
            <person name="Rouard M."/>
            <person name="Rozas J."/>
            <person name="Tranchant-Dubreuil C."/>
            <person name="VanBuren R."/>
            <person name="Zhang Q."/>
            <person name="Andrade A.C."/>
            <person name="Argout X."/>
            <person name="Bertrand B."/>
            <person name="de Kochko A."/>
            <person name="Graziosi G."/>
            <person name="Henry R.J."/>
            <person name="Jayarama X."/>
            <person name="Ming R."/>
            <person name="Nagai C."/>
            <person name="Rounsley S."/>
            <person name="Sankoff D."/>
            <person name="Giuliano G."/>
            <person name="Albert V.A."/>
            <person name="Wincker P."/>
            <person name="Lashermes P."/>
        </authorList>
    </citation>
    <scope>NUCLEOTIDE SEQUENCE [LARGE SCALE GENOMIC DNA]</scope>
    <source>
        <strain evidence="12">cv. DH200-94</strain>
    </source>
</reference>